<dbReference type="RefSeq" id="WP_181246300.1">
    <property type="nucleotide sequence ID" value="NZ_JAVKZF010000003.1"/>
</dbReference>
<dbReference type="Pfam" id="PF12867">
    <property type="entry name" value="DinB_2"/>
    <property type="match status" value="1"/>
</dbReference>
<sequence>MKSSSIKFRASDRPQQRHQLKEWYEQCRQGTLAIFEQVDEETFRAQVHPDFSPVGWHFGHIAYTESLWLRERSAGLAPLFSEHRRLFMADGLPKCDRVKLPGKAVIRHYLDTVRKEIFQILETIDLDRHERLWRWMLQHESQHCETIAFLLQLSGSRDELGAGSREKRVGGVGEAGEENTHYPLPTTNYQNQMIKIPAGYFEQGSNTTDALDNERPAHQVYLDTYWIDRYPVTCAEYRLFMKAGGYQNPVWWSENGWQWLQQEQIARPLYWLEDPQYDNHPVCGVSWYEAEAYAKFADKRLPTEAEWEKAASWDALNSHHRTYPWGEIEPNLDRCNHNYAIAQTTPVNAHPNGRSAYGCEDMLGNVWEWTACVFDGYAGFASYPYTGYSQVYFDGQHQVLKGGSWATRPWALRASFRNWYHPGVRQILAGFRCAKK</sequence>
<dbReference type="InterPro" id="IPR042095">
    <property type="entry name" value="SUMF_sf"/>
</dbReference>
<evidence type="ECO:0000259" key="6">
    <source>
        <dbReference type="Pfam" id="PF12867"/>
    </source>
</evidence>
<accession>A0AB37UQ25</accession>
<dbReference type="Proteomes" id="UP000282574">
    <property type="component" value="Unassembled WGS sequence"/>
</dbReference>
<evidence type="ECO:0000313" key="8">
    <source>
        <dbReference type="Proteomes" id="UP000282574"/>
    </source>
</evidence>
<keyword evidence="8" id="KW-1185">Reference proteome</keyword>
<feature type="domain" description="DinB-like" evidence="6">
    <location>
        <begin position="24"/>
        <end position="147"/>
    </location>
</feature>
<dbReference type="SUPFAM" id="SSF56436">
    <property type="entry name" value="C-type lectin-like"/>
    <property type="match status" value="1"/>
</dbReference>
<comment type="pathway">
    <text evidence="3">Amino-acid biosynthesis; ergothioneine biosynthesis.</text>
</comment>
<dbReference type="Pfam" id="PF03781">
    <property type="entry name" value="FGE-sulfatase"/>
    <property type="match status" value="1"/>
</dbReference>
<gene>
    <name evidence="7" type="ORF">DSM107010_15490</name>
</gene>
<feature type="region of interest" description="Disordered" evidence="4">
    <location>
        <begin position="162"/>
        <end position="184"/>
    </location>
</feature>
<name>A0AB37UQ25_9CYAN</name>
<dbReference type="PANTHER" id="PTHR23150:SF36">
    <property type="entry name" value="HERCYNINE OXYGENASE"/>
    <property type="match status" value="1"/>
</dbReference>
<keyword evidence="2" id="KW-0408">Iron</keyword>
<reference evidence="7 8" key="1">
    <citation type="journal article" date="2019" name="Genome Biol. Evol.">
        <title>Day and night: Metabolic profiles and evolutionary relationships of six axenic non-marine cyanobacteria.</title>
        <authorList>
            <person name="Will S.E."/>
            <person name="Henke P."/>
            <person name="Boedeker C."/>
            <person name="Huang S."/>
            <person name="Brinkmann H."/>
            <person name="Rohde M."/>
            <person name="Jarek M."/>
            <person name="Friedl T."/>
            <person name="Seufert S."/>
            <person name="Schumacher M."/>
            <person name="Overmann J."/>
            <person name="Neumann-Schaal M."/>
            <person name="Petersen J."/>
        </authorList>
    </citation>
    <scope>NUCLEOTIDE SEQUENCE [LARGE SCALE GENOMIC DNA]</scope>
    <source>
        <strain evidence="7 8">SAG 39.79</strain>
    </source>
</reference>
<keyword evidence="1" id="KW-0560">Oxidoreductase</keyword>
<dbReference type="PANTHER" id="PTHR23150">
    <property type="entry name" value="SULFATASE MODIFYING FACTOR 1, 2"/>
    <property type="match status" value="1"/>
</dbReference>
<feature type="domain" description="Sulfatase-modifying factor enzyme-like" evidence="5">
    <location>
        <begin position="191"/>
        <end position="435"/>
    </location>
</feature>
<organism evidence="7 8">
    <name type="scientific">Chroococcidiopsis cubana SAG 39.79</name>
    <dbReference type="NCBI Taxonomy" id="388085"/>
    <lineage>
        <taxon>Bacteria</taxon>
        <taxon>Bacillati</taxon>
        <taxon>Cyanobacteriota</taxon>
        <taxon>Cyanophyceae</taxon>
        <taxon>Chroococcidiopsidales</taxon>
        <taxon>Chroococcidiopsidaceae</taxon>
        <taxon>Chroococcidiopsis</taxon>
    </lineage>
</organism>
<dbReference type="InterPro" id="IPR051043">
    <property type="entry name" value="Sulfatase_Mod_Factor_Kinase"/>
</dbReference>
<protein>
    <submittedName>
        <fullName evidence="7">Ergothioneine biosynthesis protein EgtB</fullName>
    </submittedName>
</protein>
<evidence type="ECO:0000256" key="3">
    <source>
        <dbReference type="ARBA" id="ARBA00037882"/>
    </source>
</evidence>
<dbReference type="EMBL" id="RSCK01000008">
    <property type="protein sequence ID" value="RUT13287.1"/>
    <property type="molecule type" value="Genomic_DNA"/>
</dbReference>
<dbReference type="InterPro" id="IPR034660">
    <property type="entry name" value="DinB/YfiT-like"/>
</dbReference>
<dbReference type="InterPro" id="IPR005532">
    <property type="entry name" value="SUMF_dom"/>
</dbReference>
<evidence type="ECO:0000256" key="4">
    <source>
        <dbReference type="SAM" id="MobiDB-lite"/>
    </source>
</evidence>
<dbReference type="Gene3D" id="1.20.120.450">
    <property type="entry name" value="dinb family like domain"/>
    <property type="match status" value="1"/>
</dbReference>
<evidence type="ECO:0000313" key="7">
    <source>
        <dbReference type="EMBL" id="RUT13287.1"/>
    </source>
</evidence>
<evidence type="ECO:0000256" key="2">
    <source>
        <dbReference type="ARBA" id="ARBA00023004"/>
    </source>
</evidence>
<evidence type="ECO:0000259" key="5">
    <source>
        <dbReference type="Pfam" id="PF03781"/>
    </source>
</evidence>
<proteinExistence type="predicted"/>
<dbReference type="SUPFAM" id="SSF109854">
    <property type="entry name" value="DinB/YfiT-like putative metalloenzymes"/>
    <property type="match status" value="1"/>
</dbReference>
<dbReference type="AlphaFoldDB" id="A0AB37UQ25"/>
<dbReference type="InterPro" id="IPR024775">
    <property type="entry name" value="DinB-like"/>
</dbReference>
<evidence type="ECO:0000256" key="1">
    <source>
        <dbReference type="ARBA" id="ARBA00023002"/>
    </source>
</evidence>
<dbReference type="Gene3D" id="3.90.1580.10">
    <property type="entry name" value="paralog of FGE (formylglycine-generating enzyme)"/>
    <property type="match status" value="1"/>
</dbReference>
<dbReference type="InterPro" id="IPR016187">
    <property type="entry name" value="CTDL_fold"/>
</dbReference>
<comment type="caution">
    <text evidence="7">The sequence shown here is derived from an EMBL/GenBank/DDBJ whole genome shotgun (WGS) entry which is preliminary data.</text>
</comment>